<dbReference type="CDD" id="cd06464">
    <property type="entry name" value="ACD_sHsps-like"/>
    <property type="match status" value="1"/>
</dbReference>
<dbReference type="SUPFAM" id="SSF49764">
    <property type="entry name" value="HSP20-like chaperones"/>
    <property type="match status" value="2"/>
</dbReference>
<feature type="compositionally biased region" description="Basic and acidic residues" evidence="4">
    <location>
        <begin position="141"/>
        <end position="162"/>
    </location>
</feature>
<name>A0ABR3ZF75_9PEZI</name>
<comment type="similarity">
    <text evidence="2 3">Belongs to the small heat shock protein (HSP20) family.</text>
</comment>
<gene>
    <name evidence="6" type="ORF">Cpir12675_001586</name>
</gene>
<organism evidence="6 7">
    <name type="scientific">Ceratocystis pirilliformis</name>
    <dbReference type="NCBI Taxonomy" id="259994"/>
    <lineage>
        <taxon>Eukaryota</taxon>
        <taxon>Fungi</taxon>
        <taxon>Dikarya</taxon>
        <taxon>Ascomycota</taxon>
        <taxon>Pezizomycotina</taxon>
        <taxon>Sordariomycetes</taxon>
        <taxon>Hypocreomycetidae</taxon>
        <taxon>Microascales</taxon>
        <taxon>Ceratocystidaceae</taxon>
        <taxon>Ceratocystis</taxon>
    </lineage>
</organism>
<evidence type="ECO:0000256" key="3">
    <source>
        <dbReference type="RuleBase" id="RU003616"/>
    </source>
</evidence>
<dbReference type="InterPro" id="IPR031107">
    <property type="entry name" value="Small_HSP"/>
</dbReference>
<dbReference type="EMBL" id="JAWDJO010000026">
    <property type="protein sequence ID" value="KAL1899030.1"/>
    <property type="molecule type" value="Genomic_DNA"/>
</dbReference>
<feature type="region of interest" description="Disordered" evidence="4">
    <location>
        <begin position="120"/>
        <end position="185"/>
    </location>
</feature>
<evidence type="ECO:0000256" key="1">
    <source>
        <dbReference type="ARBA" id="ARBA00023016"/>
    </source>
</evidence>
<dbReference type="CDD" id="cd00298">
    <property type="entry name" value="ACD_sHsps_p23-like"/>
    <property type="match status" value="1"/>
</dbReference>
<evidence type="ECO:0000313" key="7">
    <source>
        <dbReference type="Proteomes" id="UP001583280"/>
    </source>
</evidence>
<dbReference type="Gene3D" id="2.60.40.790">
    <property type="match status" value="1"/>
</dbReference>
<protein>
    <recommendedName>
        <fullName evidence="5">SHSP domain-containing protein</fullName>
    </recommendedName>
</protein>
<dbReference type="InterPro" id="IPR002068">
    <property type="entry name" value="A-crystallin/Hsp20_dom"/>
</dbReference>
<dbReference type="PANTHER" id="PTHR11527">
    <property type="entry name" value="HEAT-SHOCK PROTEIN 20 FAMILY MEMBER"/>
    <property type="match status" value="1"/>
</dbReference>
<proteinExistence type="inferred from homology"/>
<evidence type="ECO:0000256" key="4">
    <source>
        <dbReference type="SAM" id="MobiDB-lite"/>
    </source>
</evidence>
<dbReference type="InterPro" id="IPR008978">
    <property type="entry name" value="HSP20-like_chaperone"/>
</dbReference>
<dbReference type="Pfam" id="PF00011">
    <property type="entry name" value="HSP20"/>
    <property type="match status" value="1"/>
</dbReference>
<reference evidence="6 7" key="1">
    <citation type="journal article" date="2024" name="IMA Fungus">
        <title>IMA Genome - F19 : A genome assembly and annotation guide to empower mycologists, including annotated draft genome sequences of Ceratocystis pirilliformis, Diaporthe australafricana, Fusarium ophioides, Paecilomyces lecythidis, and Sporothrix stenoceras.</title>
        <authorList>
            <person name="Aylward J."/>
            <person name="Wilson A.M."/>
            <person name="Visagie C.M."/>
            <person name="Spraker J."/>
            <person name="Barnes I."/>
            <person name="Buitendag C."/>
            <person name="Ceriani C."/>
            <person name="Del Mar Angel L."/>
            <person name="du Plessis D."/>
            <person name="Fuchs T."/>
            <person name="Gasser K."/>
            <person name="Kramer D."/>
            <person name="Li W."/>
            <person name="Munsamy K."/>
            <person name="Piso A."/>
            <person name="Price J.L."/>
            <person name="Sonnekus B."/>
            <person name="Thomas C."/>
            <person name="van der Nest A."/>
            <person name="van Dijk A."/>
            <person name="van Heerden A."/>
            <person name="van Vuuren N."/>
            <person name="Yilmaz N."/>
            <person name="Duong T.A."/>
            <person name="van der Merwe N.A."/>
            <person name="Wingfield M.J."/>
            <person name="Wingfield B.D."/>
        </authorList>
    </citation>
    <scope>NUCLEOTIDE SEQUENCE [LARGE SCALE GENOMIC DNA]</scope>
    <source>
        <strain evidence="6 7">CMW 12675</strain>
    </source>
</reference>
<dbReference type="PROSITE" id="PS01031">
    <property type="entry name" value="SHSP"/>
    <property type="match status" value="1"/>
</dbReference>
<evidence type="ECO:0000259" key="5">
    <source>
        <dbReference type="PROSITE" id="PS01031"/>
    </source>
</evidence>
<evidence type="ECO:0000256" key="2">
    <source>
        <dbReference type="PROSITE-ProRule" id="PRU00285"/>
    </source>
</evidence>
<feature type="region of interest" description="Disordered" evidence="4">
    <location>
        <begin position="49"/>
        <end position="72"/>
    </location>
</feature>
<sequence>MAFFAPHFATSDGFSPFFSIINDFDGPTFQSKPVNASPATHPLAAYMTPSCPKRTSEPNSQRTSRRSLPTFKPNFDVRETADAYELHGELAGLKKKDVSIEFTDAQTLVVHGRVERVYTKFPPSKTRAQHEPKQAESAPSTERDGADMDVDSTPKDGAEKPKSYNAEPTAPQSPKPQKATVEDTVDEDDRFSVTSMSSTHSANPSYAEASVADIKKSIVQAPTEVTRKPESDEATYWVQERTVGEFSRTFSFPRLIRQDEVHASLEDGILTVVIPKAHNENRRIVIF</sequence>
<feature type="domain" description="SHSP" evidence="5">
    <location>
        <begin position="66"/>
        <end position="287"/>
    </location>
</feature>
<dbReference type="Proteomes" id="UP001583280">
    <property type="component" value="Unassembled WGS sequence"/>
</dbReference>
<evidence type="ECO:0000313" key="6">
    <source>
        <dbReference type="EMBL" id="KAL1899030.1"/>
    </source>
</evidence>
<keyword evidence="7" id="KW-1185">Reference proteome</keyword>
<comment type="caution">
    <text evidence="6">The sequence shown here is derived from an EMBL/GenBank/DDBJ whole genome shotgun (WGS) entry which is preliminary data.</text>
</comment>
<keyword evidence="1" id="KW-0346">Stress response</keyword>
<accession>A0ABR3ZF75</accession>